<dbReference type="PANTHER" id="PTHR31905:SF2">
    <property type="entry name" value="PROTEIN MIX23"/>
    <property type="match status" value="1"/>
</dbReference>
<dbReference type="STRING" id="1262450.S3CV01"/>
<evidence type="ECO:0000256" key="2">
    <source>
        <dbReference type="SAM" id="MobiDB-lite"/>
    </source>
</evidence>
<evidence type="ECO:0000313" key="3">
    <source>
        <dbReference type="EMBL" id="EPE10553.1"/>
    </source>
</evidence>
<organism evidence="3 4">
    <name type="scientific">Ophiostoma piceae (strain UAMH 11346)</name>
    <name type="common">Sap stain fungus</name>
    <dbReference type="NCBI Taxonomy" id="1262450"/>
    <lineage>
        <taxon>Eukaryota</taxon>
        <taxon>Fungi</taxon>
        <taxon>Dikarya</taxon>
        <taxon>Ascomycota</taxon>
        <taxon>Pezizomycotina</taxon>
        <taxon>Sordariomycetes</taxon>
        <taxon>Sordariomycetidae</taxon>
        <taxon>Ophiostomatales</taxon>
        <taxon>Ophiostomataceae</taxon>
        <taxon>Ophiostoma</taxon>
    </lineage>
</organism>
<dbReference type="PANTHER" id="PTHR31905">
    <property type="entry name" value="COILED-COIL DOMAIN-CONTAINING PROTEIN 58"/>
    <property type="match status" value="1"/>
</dbReference>
<evidence type="ECO:0000256" key="1">
    <source>
        <dbReference type="ARBA" id="ARBA00024204"/>
    </source>
</evidence>
<reference evidence="3 4" key="1">
    <citation type="journal article" date="2013" name="BMC Genomics">
        <title>The genome and transcriptome of the pine saprophyte Ophiostoma piceae, and a comparison with the bark beetle-associated pine pathogen Grosmannia clavigera.</title>
        <authorList>
            <person name="Haridas S."/>
            <person name="Wang Y."/>
            <person name="Lim L."/>
            <person name="Massoumi Alamouti S."/>
            <person name="Jackman S."/>
            <person name="Docking R."/>
            <person name="Robertson G."/>
            <person name="Birol I."/>
            <person name="Bohlmann J."/>
            <person name="Breuil C."/>
        </authorList>
    </citation>
    <scope>NUCLEOTIDE SEQUENCE [LARGE SCALE GENOMIC DNA]</scope>
    <source>
        <strain evidence="3 4">UAMH 11346</strain>
    </source>
</reference>
<feature type="compositionally biased region" description="Low complexity" evidence="2">
    <location>
        <begin position="52"/>
        <end position="67"/>
    </location>
</feature>
<dbReference type="Proteomes" id="UP000016923">
    <property type="component" value="Unassembled WGS sequence"/>
</dbReference>
<dbReference type="AlphaFoldDB" id="S3CV01"/>
<dbReference type="OMA" id="QFCFNER"/>
<gene>
    <name evidence="3" type="ORF">F503_05648</name>
</gene>
<dbReference type="eggNOG" id="KOG4613">
    <property type="taxonomic scope" value="Eukaryota"/>
</dbReference>
<dbReference type="EMBL" id="KE148146">
    <property type="protein sequence ID" value="EPE10553.1"/>
    <property type="molecule type" value="Genomic_DNA"/>
</dbReference>
<comment type="similarity">
    <text evidence="1">Belongs to the MIX23 family.</text>
</comment>
<accession>S3CV01</accession>
<sequence length="225" mass="23994">MAAQPSQPALTPQFCFSTVFLRDFLRASRAVDDTITQHLNALVTPSRAGFDPSSTANRSPSSSYSYSSSAHSAAPAPACQAFRDAVLFPSWQARDDVIRYCSGVAEAAVAQDIKDKVAAELADEAAAAAAAAGSLDVKRGNSKHGEPVTEREDPYINRRQYALVEPQANLLASLMRQEQGVETIVRARSWDVLQGRCGGSAVVGAASGEPGWEAALAQWRARQGR</sequence>
<feature type="region of interest" description="Disordered" evidence="2">
    <location>
        <begin position="46"/>
        <end position="67"/>
    </location>
</feature>
<protein>
    <submittedName>
        <fullName evidence="3">Caffeine-induced death protein cid2</fullName>
    </submittedName>
</protein>
<proteinExistence type="inferred from homology"/>
<dbReference type="GO" id="GO:0005758">
    <property type="term" value="C:mitochondrial intermembrane space"/>
    <property type="evidence" value="ECO:0007669"/>
    <property type="project" value="InterPro"/>
</dbReference>
<dbReference type="Pfam" id="PF09774">
    <property type="entry name" value="MIX23"/>
    <property type="match status" value="1"/>
</dbReference>
<dbReference type="HOGENOM" id="CLU_081050_1_0_1"/>
<dbReference type="OrthoDB" id="5593818at2759"/>
<dbReference type="VEuPathDB" id="FungiDB:F503_05648"/>
<evidence type="ECO:0000313" key="4">
    <source>
        <dbReference type="Proteomes" id="UP000016923"/>
    </source>
</evidence>
<dbReference type="InterPro" id="IPR019171">
    <property type="entry name" value="MIX23"/>
</dbReference>
<name>S3CV01_OPHP1</name>
<keyword evidence="4" id="KW-1185">Reference proteome</keyword>